<dbReference type="Gene3D" id="6.10.250.3010">
    <property type="match status" value="1"/>
</dbReference>
<reference evidence="8" key="1">
    <citation type="journal article" date="2015" name="Emerg. Infect. Dis.">
        <title>Novel thogotovirus associated with febrile illness and death, United States, 2014.</title>
        <authorList>
            <person name="Kosoy O.I."/>
            <person name="Lambert A.J."/>
            <person name="Hawkinson D.J."/>
            <person name="Pastula D.M."/>
            <person name="Goldsmith C.S."/>
            <person name="Hunt D.C."/>
            <person name="Staples J.E."/>
        </authorList>
    </citation>
    <scope>NUCLEOTIDE SEQUENCE [LARGE SCALE GENOMIC DNA]</scope>
</reference>
<dbReference type="InterPro" id="IPR004955">
    <property type="entry name" value="Baculovirus_Gp64"/>
</dbReference>
<dbReference type="EMBL" id="KU708255">
    <property type="protein sequence ID" value="AMN92169.1"/>
    <property type="molecule type" value="Viral_cRNA"/>
</dbReference>
<protein>
    <submittedName>
        <fullName evidence="7">Envelope glycoprotein</fullName>
    </submittedName>
</protein>
<accession>A0A140H4W8</accession>
<dbReference type="GO" id="GO:0044003">
    <property type="term" value="P:symbiont-mediated perturbation of host process"/>
    <property type="evidence" value="ECO:0007669"/>
    <property type="project" value="InterPro"/>
</dbReference>
<dbReference type="GO" id="GO:0055036">
    <property type="term" value="C:virion membrane"/>
    <property type="evidence" value="ECO:0007669"/>
    <property type="project" value="UniProtKB-SubCell"/>
</dbReference>
<dbReference type="Gene3D" id="6.20.460.10">
    <property type="match status" value="1"/>
</dbReference>
<keyword evidence="2 6" id="KW-0812">Transmembrane</keyword>
<proteinExistence type="evidence at protein level"/>
<keyword evidence="7" id="KW-0261">Viral envelope protein</keyword>
<organism evidence="7 8">
    <name type="scientific">Bourbon virus</name>
    <dbReference type="NCBI Taxonomy" id="1618189"/>
    <lineage>
        <taxon>Viruses</taxon>
        <taxon>Riboviria</taxon>
        <taxon>Orthornavirae</taxon>
        <taxon>Negarnaviricota</taxon>
        <taxon>Polyploviricotina</taxon>
        <taxon>Insthoviricetes</taxon>
        <taxon>Articulavirales</taxon>
        <taxon>Orthomyxoviridae</taxon>
        <taxon>Thogotovirus</taxon>
        <taxon>Thogotovirus bourbonense</taxon>
    </lineage>
</organism>
<evidence type="ECO:0000256" key="2">
    <source>
        <dbReference type="ARBA" id="ARBA00022692"/>
    </source>
</evidence>
<reference evidence="9" key="4">
    <citation type="journal article" date="2019" name="J. Struct. Biol.">
        <title>Postfusion structure of human-infecting Bourbon virus envelope glycoprotein.</title>
        <authorList>
            <person name="Bai C."/>
            <person name="Qi J."/>
            <person name="Wu Y."/>
            <person name="Wang X."/>
            <person name="Gao G.F."/>
            <person name="Peng R."/>
            <person name="Gao F."/>
        </authorList>
    </citation>
    <scope>X-RAY CRYSTALLOGRAPHY (2.30 ANGSTROMS) OF 19-485</scope>
    <scope>DISULFIDE BONDS</scope>
</reference>
<name>A0A140H4W8_9ORTO</name>
<dbReference type="SMR" id="A0A140H4W8"/>
<evidence type="ECO:0000256" key="3">
    <source>
        <dbReference type="ARBA" id="ARBA00022844"/>
    </source>
</evidence>
<evidence type="ECO:0000256" key="4">
    <source>
        <dbReference type="ARBA" id="ARBA00023136"/>
    </source>
</evidence>
<sequence length="512" mass="57564">MNALLVILVAIAAKSADQAELCNKQQQQGPFTFANYQESPLNVSRLQIKVTKTTVQDRGKNFIIGYRAYWRSYCYNGGSLDGNTGCYNSLNPKPPTKDELKTWGQEEVCYTGPEVQDAWSGDSSICFVDWKMDNKHRAKELEKRSNNNHFAHHTCNLSWRCGVTNTHLEVRLVASGTQPQAVIVMPNGTTRAVSMVAETFWTDGEFSYLYSPKVFGTRAETKFIPCFKEHVKTRLDQGGSDYLIHDLTTEKFHCKDGDNFFEFPSSGFICLPDACYKNEKQKNNLLHPGMWNISEKLHAASVYDVNNVIHSLVYETESLRLSLAQLDHRFSVLTKLMNKMVSSLAKIDDRLIGALLEKPMASKFISPTKFMVSPCVAVLEEESNCHKDSIYRDGRWVYNNDPTKCFILNSSQTIDLFNFKTLWLPQLVAAKVEGVVSDEDGWTFVANSKQALLDTMTYTKNGGRGTSMEDVLNYPSGWLSGKLNGLLLNGAVSWLGICAVVVLGVCLCRRVY</sequence>
<dbReference type="PDB" id="5ZKX">
    <property type="method" value="X-ray"/>
    <property type="resolution" value="2.30 A"/>
    <property type="chains" value="A/B/C=19-485"/>
</dbReference>
<dbReference type="PDBsum" id="5ZL2"/>
<evidence type="ECO:0000256" key="5">
    <source>
        <dbReference type="ARBA" id="ARBA00023180"/>
    </source>
</evidence>
<feature type="disulfide bond" evidence="9 10">
    <location>
        <begin position="126"/>
        <end position="155"/>
    </location>
</feature>
<feature type="disulfide bond" evidence="9 10">
    <location>
        <begin position="74"/>
        <end position="86"/>
    </location>
</feature>
<reference evidence="10" key="3">
    <citation type="submission" date="2018-03" db="PDB data bank">
        <title>The postfusion structure of human-infecting Bourbon virus envelope glycoprotein implicates the host adaptation properties of thogotoviruses.</title>
        <authorList>
            <person name="Bai C.Z."/>
            <person name="Qi J.X."/>
            <person name="Wu Y."/>
            <person name="Wang X.J."/>
            <person name="Gao G.F."/>
            <person name="Peng R.C."/>
            <person name="Gao F."/>
        </authorList>
    </citation>
    <scope>X-RAY CRYSTALLOGRAPHY (2.70 ANGSTROMS) OF 19-485</scope>
    <scope>DISULFIDE BONDS</scope>
</reference>
<evidence type="ECO:0000313" key="8">
    <source>
        <dbReference type="Proteomes" id="UP000181617"/>
    </source>
</evidence>
<comment type="subcellular location">
    <subcellularLocation>
        <location evidence="1">Virion membrane</location>
    </subcellularLocation>
</comment>
<keyword evidence="4 6" id="KW-0472">Membrane</keyword>
<keyword evidence="3" id="KW-0946">Virion</keyword>
<feature type="disulfide bond" evidence="9 10">
    <location>
        <begin position="270"/>
        <end position="275"/>
    </location>
</feature>
<keyword evidence="6" id="KW-1133">Transmembrane helix</keyword>
<dbReference type="GO" id="GO:0019031">
    <property type="term" value="C:viral envelope"/>
    <property type="evidence" value="ECO:0007669"/>
    <property type="project" value="UniProtKB-KW"/>
</dbReference>
<feature type="disulfide bond" evidence="9 10">
    <location>
        <begin position="109"/>
        <end position="161"/>
    </location>
</feature>
<evidence type="ECO:0007829" key="9">
    <source>
        <dbReference type="PDB" id="5ZKX"/>
    </source>
</evidence>
<keyword evidence="9 10" id="KW-0002">3D-structure</keyword>
<feature type="disulfide bond" evidence="9 10">
    <location>
        <begin position="226"/>
        <end position="254"/>
    </location>
</feature>
<evidence type="ECO:0000256" key="6">
    <source>
        <dbReference type="SAM" id="Phobius"/>
    </source>
</evidence>
<feature type="disulfide bond" evidence="9 10">
    <location>
        <begin position="22"/>
        <end position="375"/>
    </location>
</feature>
<dbReference type="Pfam" id="PF03273">
    <property type="entry name" value="Baculo_gp64"/>
    <property type="match status" value="1"/>
</dbReference>
<evidence type="ECO:0000256" key="1">
    <source>
        <dbReference type="ARBA" id="ARBA00004182"/>
    </source>
</evidence>
<evidence type="ECO:0007829" key="10">
    <source>
        <dbReference type="PDB" id="5ZL2"/>
    </source>
</evidence>
<dbReference type="Proteomes" id="UP000181617">
    <property type="component" value="Genome"/>
</dbReference>
<keyword evidence="5" id="KW-0325">Glycoprotein</keyword>
<dbReference type="PDBsum" id="5ZKX"/>
<evidence type="ECO:0000313" key="7">
    <source>
        <dbReference type="EMBL" id="AMN92169.1"/>
    </source>
</evidence>
<feature type="transmembrane region" description="Helical" evidence="6">
    <location>
        <begin position="486"/>
        <end position="508"/>
    </location>
</feature>
<reference evidence="7 8" key="2">
    <citation type="journal article" date="2015" name="J. Clin. Virol.">
        <title>Molecular, serological and in vitro culture-based characterization of Bourbon virus, a newly described human pathogen of the genus Thogotovirus.</title>
        <authorList>
            <person name="Lambert A.J."/>
            <person name="Velez J.O."/>
            <person name="Brault A.C."/>
            <person name="Calvert A.E."/>
            <person name="Bell-Sakyi L."/>
            <person name="Bosco-Lauth A.M."/>
            <person name="Staples J.E."/>
            <person name="Kosoy O.I."/>
        </authorList>
    </citation>
    <scope>NUCLEOTIDE SEQUENCE [LARGE SCALE GENOMIC DNA]</scope>
    <source>
        <strain evidence="7">Original</strain>
    </source>
</reference>
<dbReference type="PDB" id="5ZL2">
    <property type="method" value="X-ray"/>
    <property type="resolution" value="2.70 A"/>
    <property type="chains" value="A/B/C=19-485"/>
</dbReference>
<dbReference type="Gene3D" id="6.10.250.2130">
    <property type="match status" value="1"/>
</dbReference>